<comment type="similarity">
    <text evidence="1">Belongs to the LytR/CpsA/Psr (LCP) family.</text>
</comment>
<keyword evidence="4" id="KW-1185">Reference proteome</keyword>
<dbReference type="Gene3D" id="3.40.630.190">
    <property type="entry name" value="LCP protein"/>
    <property type="match status" value="1"/>
</dbReference>
<dbReference type="EMBL" id="FNBE01000012">
    <property type="protein sequence ID" value="SDG52424.1"/>
    <property type="molecule type" value="Genomic_DNA"/>
</dbReference>
<dbReference type="Proteomes" id="UP000198967">
    <property type="component" value="Unassembled WGS sequence"/>
</dbReference>
<protein>
    <submittedName>
        <fullName evidence="3">Transcriptional attenuator, LytR family</fullName>
    </submittedName>
</protein>
<dbReference type="InterPro" id="IPR050922">
    <property type="entry name" value="LytR/CpsA/Psr_CW_biosynth"/>
</dbReference>
<evidence type="ECO:0000256" key="1">
    <source>
        <dbReference type="ARBA" id="ARBA00006068"/>
    </source>
</evidence>
<dbReference type="PANTHER" id="PTHR33392">
    <property type="entry name" value="POLYISOPRENYL-TEICHOIC ACID--PEPTIDOGLYCAN TEICHOIC ACID TRANSFERASE TAGU"/>
    <property type="match status" value="1"/>
</dbReference>
<proteinExistence type="inferred from homology"/>
<gene>
    <name evidence="3" type="ORF">SAMN05216377_112194</name>
</gene>
<organism evidence="3 4">
    <name type="scientific">Pseudonocardia oroxyli</name>
    <dbReference type="NCBI Taxonomy" id="366584"/>
    <lineage>
        <taxon>Bacteria</taxon>
        <taxon>Bacillati</taxon>
        <taxon>Actinomycetota</taxon>
        <taxon>Actinomycetes</taxon>
        <taxon>Pseudonocardiales</taxon>
        <taxon>Pseudonocardiaceae</taxon>
        <taxon>Pseudonocardia</taxon>
    </lineage>
</organism>
<evidence type="ECO:0000259" key="2">
    <source>
        <dbReference type="Pfam" id="PF03816"/>
    </source>
</evidence>
<feature type="domain" description="Cell envelope-related transcriptional attenuator" evidence="2">
    <location>
        <begin position="87"/>
        <end position="228"/>
    </location>
</feature>
<evidence type="ECO:0000313" key="4">
    <source>
        <dbReference type="Proteomes" id="UP000198967"/>
    </source>
</evidence>
<sequence>MQTRAPKVRKPRRWGRRIKWIALALLVALVGWGVYLDQNMNRVEALPAGSTAESSGTNWLIVGSDSRADLSAEDEERLGTGDAAGQRTDTIMLLHSGSSGSVLVSLPRDSYVPIDGHGTNKLNAAYAFGGPQLLISTVEAATGLHIDHYAEIGFGGFVDAVDAIGGVDLCVPRAIKDPKAALDIQAGCQELDGQTALGYVRTRATAGSDFDRVQRQREFLSALIAKATSPTTLVNPFRVVPLADAMTGLITVDSSDHIWNIAQLGLAMRGVTNGGVATTVPVGGTPTIGGQSVVRWDRDRASQLFDSLQKDQTPPESAHGP</sequence>
<dbReference type="STRING" id="366584.SAMN05216377_112194"/>
<reference evidence="3 4" key="1">
    <citation type="submission" date="2016-10" db="EMBL/GenBank/DDBJ databases">
        <authorList>
            <person name="de Groot N.N."/>
        </authorList>
    </citation>
    <scope>NUCLEOTIDE SEQUENCE [LARGE SCALE GENOMIC DNA]</scope>
    <source>
        <strain evidence="3 4">CGMCC 4.3143</strain>
    </source>
</reference>
<dbReference type="NCBIfam" id="TIGR00350">
    <property type="entry name" value="lytR_cpsA_psr"/>
    <property type="match status" value="1"/>
</dbReference>
<dbReference type="Pfam" id="PF03816">
    <property type="entry name" value="LytR_cpsA_psr"/>
    <property type="match status" value="1"/>
</dbReference>
<name>A0A1G7UY76_PSEOR</name>
<evidence type="ECO:0000313" key="3">
    <source>
        <dbReference type="EMBL" id="SDG52424.1"/>
    </source>
</evidence>
<dbReference type="InterPro" id="IPR004474">
    <property type="entry name" value="LytR_CpsA_psr"/>
</dbReference>
<dbReference type="AlphaFoldDB" id="A0A1G7UY76"/>
<dbReference type="PANTHER" id="PTHR33392:SF6">
    <property type="entry name" value="POLYISOPRENYL-TEICHOIC ACID--PEPTIDOGLYCAN TEICHOIC ACID TRANSFERASE TAGU"/>
    <property type="match status" value="1"/>
</dbReference>
<accession>A0A1G7UY76</accession>